<dbReference type="Pfam" id="PF08125">
    <property type="entry name" value="Mannitol_dh_C"/>
    <property type="match status" value="1"/>
</dbReference>
<dbReference type="PANTHER" id="PTHR30524">
    <property type="entry name" value="MANNITOL-1-PHOSPHATE 5-DEHYDROGENASE"/>
    <property type="match status" value="1"/>
</dbReference>
<dbReference type="GO" id="GO:0019592">
    <property type="term" value="P:mannitol catabolic process"/>
    <property type="evidence" value="ECO:0007669"/>
    <property type="project" value="TreeGrafter"/>
</dbReference>
<evidence type="ECO:0000313" key="7">
    <source>
        <dbReference type="Proteomes" id="UP000570361"/>
    </source>
</evidence>
<dbReference type="Gene3D" id="1.10.1040.10">
    <property type="entry name" value="N-(1-d-carboxylethyl)-l-norvaline Dehydrogenase, domain 2"/>
    <property type="match status" value="1"/>
</dbReference>
<comment type="catalytic activity">
    <reaction evidence="3">
        <text>D-mannitol 1-phosphate + NAD(+) = beta-D-fructose 6-phosphate + NADH + H(+)</text>
        <dbReference type="Rhea" id="RHEA:19661"/>
        <dbReference type="ChEBI" id="CHEBI:15378"/>
        <dbReference type="ChEBI" id="CHEBI:57540"/>
        <dbReference type="ChEBI" id="CHEBI:57634"/>
        <dbReference type="ChEBI" id="CHEBI:57945"/>
        <dbReference type="ChEBI" id="CHEBI:61381"/>
        <dbReference type="EC" id="1.1.1.17"/>
    </reaction>
</comment>
<dbReference type="Gene3D" id="3.40.50.720">
    <property type="entry name" value="NAD(P)-binding Rossmann-like Domain"/>
    <property type="match status" value="1"/>
</dbReference>
<protein>
    <submittedName>
        <fullName evidence="6">Tagaturonate reductase</fullName>
        <ecNumber evidence="6">1.1.1.58</ecNumber>
    </submittedName>
</protein>
<keyword evidence="2" id="KW-0520">NAD</keyword>
<dbReference type="InterPro" id="IPR013328">
    <property type="entry name" value="6PGD_dom2"/>
</dbReference>
<dbReference type="InterPro" id="IPR013131">
    <property type="entry name" value="Mannitol_DH_N"/>
</dbReference>
<dbReference type="Pfam" id="PF01232">
    <property type="entry name" value="Mannitol_dh"/>
    <property type="match status" value="1"/>
</dbReference>
<evidence type="ECO:0000256" key="2">
    <source>
        <dbReference type="ARBA" id="ARBA00023027"/>
    </source>
</evidence>
<dbReference type="InterPro" id="IPR013118">
    <property type="entry name" value="Mannitol_DH_C"/>
</dbReference>
<dbReference type="GO" id="GO:0008926">
    <property type="term" value="F:mannitol-1-phosphate 5-dehydrogenase activity"/>
    <property type="evidence" value="ECO:0007669"/>
    <property type="project" value="UniProtKB-EC"/>
</dbReference>
<evidence type="ECO:0000256" key="1">
    <source>
        <dbReference type="ARBA" id="ARBA00023002"/>
    </source>
</evidence>
<dbReference type="InterPro" id="IPR036291">
    <property type="entry name" value="NAD(P)-bd_dom_sf"/>
</dbReference>
<dbReference type="PANTHER" id="PTHR30524:SF0">
    <property type="entry name" value="ALTRONATE OXIDOREDUCTASE-RELATED"/>
    <property type="match status" value="1"/>
</dbReference>
<feature type="domain" description="Mannitol dehydrogenase C-terminal" evidence="5">
    <location>
        <begin position="284"/>
        <end position="492"/>
    </location>
</feature>
<dbReference type="GO" id="GO:0005829">
    <property type="term" value="C:cytosol"/>
    <property type="evidence" value="ECO:0007669"/>
    <property type="project" value="TreeGrafter"/>
</dbReference>
<reference evidence="6 7" key="1">
    <citation type="submission" date="2020-08" db="EMBL/GenBank/DDBJ databases">
        <title>Genomic Encyclopedia of Type Strains, Phase III (KMG-III): the genomes of soil and plant-associated and newly described type strains.</title>
        <authorList>
            <person name="Whitman W."/>
        </authorList>
    </citation>
    <scope>NUCLEOTIDE SEQUENCE [LARGE SCALE GENOMIC DNA]</scope>
    <source>
        <strain evidence="6 7">CECT 5862</strain>
    </source>
</reference>
<gene>
    <name evidence="6" type="ORF">FHS18_003093</name>
</gene>
<keyword evidence="1 6" id="KW-0560">Oxidoreductase</keyword>
<dbReference type="InterPro" id="IPR008927">
    <property type="entry name" value="6-PGluconate_DH-like_C_sf"/>
</dbReference>
<dbReference type="SUPFAM" id="SSF51735">
    <property type="entry name" value="NAD(P)-binding Rossmann-fold domains"/>
    <property type="match status" value="1"/>
</dbReference>
<dbReference type="Proteomes" id="UP000570361">
    <property type="component" value="Unassembled WGS sequence"/>
</dbReference>
<evidence type="ECO:0000313" key="6">
    <source>
        <dbReference type="EMBL" id="MBB3111025.1"/>
    </source>
</evidence>
<dbReference type="EMBL" id="JACHXK010000006">
    <property type="protein sequence ID" value="MBB3111025.1"/>
    <property type="molecule type" value="Genomic_DNA"/>
</dbReference>
<dbReference type="EC" id="1.1.1.58" evidence="6"/>
<dbReference type="SUPFAM" id="SSF48179">
    <property type="entry name" value="6-phosphogluconate dehydrogenase C-terminal domain-like"/>
    <property type="match status" value="1"/>
</dbReference>
<organism evidence="6 7">
    <name type="scientific">Paenibacillus phyllosphaerae</name>
    <dbReference type="NCBI Taxonomy" id="274593"/>
    <lineage>
        <taxon>Bacteria</taxon>
        <taxon>Bacillati</taxon>
        <taxon>Bacillota</taxon>
        <taxon>Bacilli</taxon>
        <taxon>Bacillales</taxon>
        <taxon>Paenibacillaceae</taxon>
        <taxon>Paenibacillus</taxon>
    </lineage>
</organism>
<dbReference type="RefSeq" id="WP_246427666.1">
    <property type="nucleotide sequence ID" value="NZ_JACHXK010000006.1"/>
</dbReference>
<comment type="caution">
    <text evidence="6">The sequence shown here is derived from an EMBL/GenBank/DDBJ whole genome shotgun (WGS) entry which is preliminary data.</text>
</comment>
<dbReference type="NCBIfam" id="NF002969">
    <property type="entry name" value="PRK03643.1"/>
    <property type="match status" value="1"/>
</dbReference>
<evidence type="ECO:0000259" key="5">
    <source>
        <dbReference type="Pfam" id="PF08125"/>
    </source>
</evidence>
<keyword evidence="7" id="KW-1185">Reference proteome</keyword>
<evidence type="ECO:0000256" key="3">
    <source>
        <dbReference type="ARBA" id="ARBA00048615"/>
    </source>
</evidence>
<evidence type="ECO:0000259" key="4">
    <source>
        <dbReference type="Pfam" id="PF01232"/>
    </source>
</evidence>
<dbReference type="AlphaFoldDB" id="A0A7W5FN83"/>
<dbReference type="GO" id="GO:0009026">
    <property type="term" value="F:tagaturonate reductase activity"/>
    <property type="evidence" value="ECO:0007669"/>
    <property type="project" value="UniProtKB-EC"/>
</dbReference>
<name>A0A7W5FN83_9BACL</name>
<accession>A0A7W5FN83</accession>
<proteinExistence type="predicted"/>
<feature type="domain" description="Mannitol dehydrogenase N-terminal" evidence="4">
    <location>
        <begin position="27"/>
        <end position="263"/>
    </location>
</feature>
<sequence length="499" mass="56239">MTLSNEMTTLSEQNKDVIESLKQSPVQILQIGEGNFLRGFADWMIHVLRGQGLFAGSVAVTQPRPSGKPKIEQLAGQDGLYTLVTQGLEDGETVMRKETIGVFAHVFDPYSEWQRLIELAVSPDLQFVISNTTEAGLVYRPEELTDGPILSYPGKLAFLLHERYQAFQGDPSKGLILLPCELLERNGDVLKDAVLRYAKDWRFSADFCAWVQEHNRFLNSLVDRIVTGYPEESQAESWFAEWGYRDAMLCTAEPYHLWAIEAGAEMEALLPLRKAGLNVHWTDDLAPFQQRKVRILNGAHTWMAPIGLLHGVEHVRALLEHPVLGAKVRDIVQEDILPTLPYEEEELKSYAATVFDRFGNPYIRHRLADIAMNSVSKFKTRLLPSFAYYAAAGKQIPAGLTLSLAALLCYYNVSRNEDGVYQGVSLNGETYAVRDDEKSLARIEAHWEGARVAESQRDDLVKSLLADVELWGQDLSEWNGLTEAVARQMEQLERGDFHE</sequence>